<feature type="region of interest" description="Disordered" evidence="1">
    <location>
        <begin position="134"/>
        <end position="153"/>
    </location>
</feature>
<accession>A0A8H7SL29</accession>
<feature type="non-terminal residue" evidence="2">
    <location>
        <position position="1"/>
    </location>
</feature>
<sequence length="358" mass="35625">GVCVGPVNTKTTSVSKTTSAPTTVPTPDTCTPGSSGLGKGDGYKFACCEDQSDCIDDCVKGACVGPVNTKTTSVSKTTSAPTTVPTPDTCTPGSSGLGKGDGYKFACCEDQSDCIDDCVKGVCVGPVNTKTTSVSKTTSAPTTVPTPDTCTPGSSGLGNGDGYKFACCEDQSDCIDDCVKGVCVGPVNTKTTSVSKTTSAPTTVPTPDTCTPGSSGLGKGDGYKFACCEDQSDCIDDCVKGVCVGPVNTKTTSVSKTTSAPTTVPTPDTCTPGSSGLGKGDGYKFACCEDQSDCIDDCVKGACVGPVNTKTAAPSTPTADACITGFFGKGNGKGGNNACCKNQSDCKESCLSGKCGVA</sequence>
<feature type="compositionally biased region" description="Low complexity" evidence="1">
    <location>
        <begin position="9"/>
        <end position="32"/>
    </location>
</feature>
<name>A0A8H7SL29_9FUNG</name>
<feature type="compositionally biased region" description="Low complexity" evidence="1">
    <location>
        <begin position="254"/>
        <end position="272"/>
    </location>
</feature>
<protein>
    <submittedName>
        <fullName evidence="2">Uncharacterized protein</fullName>
    </submittedName>
</protein>
<feature type="region of interest" description="Disordered" evidence="1">
    <location>
        <begin position="254"/>
        <end position="276"/>
    </location>
</feature>
<evidence type="ECO:0000313" key="3">
    <source>
        <dbReference type="Proteomes" id="UP000613177"/>
    </source>
</evidence>
<feature type="compositionally biased region" description="Low complexity" evidence="1">
    <location>
        <begin position="134"/>
        <end position="152"/>
    </location>
</feature>
<dbReference type="Proteomes" id="UP000613177">
    <property type="component" value="Unassembled WGS sequence"/>
</dbReference>
<evidence type="ECO:0000256" key="1">
    <source>
        <dbReference type="SAM" id="MobiDB-lite"/>
    </source>
</evidence>
<keyword evidence="3" id="KW-1185">Reference proteome</keyword>
<dbReference type="EMBL" id="JAEPRE010000133">
    <property type="protein sequence ID" value="KAG2231835.1"/>
    <property type="molecule type" value="Genomic_DNA"/>
</dbReference>
<feature type="compositionally biased region" description="Low complexity" evidence="1">
    <location>
        <begin position="74"/>
        <end position="92"/>
    </location>
</feature>
<dbReference type="AlphaFoldDB" id="A0A8H7SL29"/>
<organism evidence="2 3">
    <name type="scientific">Thamnidium elegans</name>
    <dbReference type="NCBI Taxonomy" id="101142"/>
    <lineage>
        <taxon>Eukaryota</taxon>
        <taxon>Fungi</taxon>
        <taxon>Fungi incertae sedis</taxon>
        <taxon>Mucoromycota</taxon>
        <taxon>Mucoromycotina</taxon>
        <taxon>Mucoromycetes</taxon>
        <taxon>Mucorales</taxon>
        <taxon>Mucorineae</taxon>
        <taxon>Mucoraceae</taxon>
        <taxon>Thamnidium</taxon>
    </lineage>
</organism>
<gene>
    <name evidence="2" type="ORF">INT48_005618</name>
</gene>
<comment type="caution">
    <text evidence="2">The sequence shown here is derived from an EMBL/GenBank/DDBJ whole genome shotgun (WGS) entry which is preliminary data.</text>
</comment>
<feature type="region of interest" description="Disordered" evidence="1">
    <location>
        <begin position="74"/>
        <end position="96"/>
    </location>
</feature>
<proteinExistence type="predicted"/>
<evidence type="ECO:0000313" key="2">
    <source>
        <dbReference type="EMBL" id="KAG2231835.1"/>
    </source>
</evidence>
<feature type="region of interest" description="Disordered" evidence="1">
    <location>
        <begin position="1"/>
        <end position="36"/>
    </location>
</feature>
<reference evidence="2" key="1">
    <citation type="submission" date="2021-01" db="EMBL/GenBank/DDBJ databases">
        <title>Metabolic potential, ecology and presence of endohyphal bacteria is reflected in genomic diversity of Mucoromycotina.</title>
        <authorList>
            <person name="Muszewska A."/>
            <person name="Okrasinska A."/>
            <person name="Steczkiewicz K."/>
            <person name="Drgas O."/>
            <person name="Orlowska M."/>
            <person name="Perlinska-Lenart U."/>
            <person name="Aleksandrzak-Piekarczyk T."/>
            <person name="Szatraj K."/>
            <person name="Zielenkiewicz U."/>
            <person name="Pilsyk S."/>
            <person name="Malc E."/>
            <person name="Mieczkowski P."/>
            <person name="Kruszewska J.S."/>
            <person name="Biernat P."/>
            <person name="Pawlowska J."/>
        </authorList>
    </citation>
    <scope>NUCLEOTIDE SEQUENCE</scope>
    <source>
        <strain evidence="2">WA0000018081</strain>
    </source>
</reference>